<organism evidence="10 11">
    <name type="scientific">Bacillus spongiae</name>
    <dbReference type="NCBI Taxonomy" id="2683610"/>
    <lineage>
        <taxon>Bacteria</taxon>
        <taxon>Bacillati</taxon>
        <taxon>Bacillota</taxon>
        <taxon>Bacilli</taxon>
        <taxon>Bacillales</taxon>
        <taxon>Bacillaceae</taxon>
        <taxon>Bacillus</taxon>
    </lineage>
</organism>
<feature type="transmembrane region" description="Helical" evidence="8">
    <location>
        <begin position="96"/>
        <end position="120"/>
    </location>
</feature>
<keyword evidence="6 8" id="KW-1133">Transmembrane helix</keyword>
<sequence>MRKILFVSIVSFFCLIPLVALVLKSVTSAFKWGNSSPLSFHLSGWKVLINDSTILHAMLISLCIASLVTTLNLVIGISAGRALAFYSFKGKSVIETFLLLPLFLPTLAAAMGLHISMIRLGLADNWVGVSLVHLIPTVPYAIKIFTSAYERLGQRMIDEAYLLGGNALHVFKSVEIPSMIQSIRSAVFLTFVISLSQYVLTAIIGGGNVITLSIIFYPFTQSANDTLMAAFSLVFAILPLIGIVVFEILIRLVFRIPIRLRSSVT</sequence>
<evidence type="ECO:0000256" key="6">
    <source>
        <dbReference type="ARBA" id="ARBA00022989"/>
    </source>
</evidence>
<keyword evidence="5 8" id="KW-0812">Transmembrane</keyword>
<keyword evidence="2 8" id="KW-0813">Transport</keyword>
<keyword evidence="3" id="KW-1003">Cell membrane</keyword>
<feature type="transmembrane region" description="Helical" evidence="8">
    <location>
        <begin position="229"/>
        <end position="254"/>
    </location>
</feature>
<evidence type="ECO:0000256" key="3">
    <source>
        <dbReference type="ARBA" id="ARBA00022475"/>
    </source>
</evidence>
<keyword evidence="11" id="KW-1185">Reference proteome</keyword>
<name>A0ABU8HJ19_9BACI</name>
<evidence type="ECO:0000313" key="11">
    <source>
        <dbReference type="Proteomes" id="UP001312865"/>
    </source>
</evidence>
<evidence type="ECO:0000256" key="8">
    <source>
        <dbReference type="RuleBase" id="RU363032"/>
    </source>
</evidence>
<comment type="similarity">
    <text evidence="8">Belongs to the binding-protein-dependent transport system permease family.</text>
</comment>
<dbReference type="InterPro" id="IPR035906">
    <property type="entry name" value="MetI-like_sf"/>
</dbReference>
<dbReference type="PANTHER" id="PTHR43357">
    <property type="entry name" value="INNER MEMBRANE ABC TRANSPORTER PERMEASE PROTEIN YDCV"/>
    <property type="match status" value="1"/>
</dbReference>
<evidence type="ECO:0000256" key="4">
    <source>
        <dbReference type="ARBA" id="ARBA00022519"/>
    </source>
</evidence>
<comment type="subcellular location">
    <subcellularLocation>
        <location evidence="1">Cell inner membrane</location>
        <topology evidence="1">Multi-pass membrane protein</topology>
    </subcellularLocation>
    <subcellularLocation>
        <location evidence="8">Cell membrane</location>
        <topology evidence="8">Multi-pass membrane protein</topology>
    </subcellularLocation>
</comment>
<dbReference type="EMBL" id="JBBAXC010000025">
    <property type="protein sequence ID" value="MEI5909396.1"/>
    <property type="molecule type" value="Genomic_DNA"/>
</dbReference>
<dbReference type="Pfam" id="PF00528">
    <property type="entry name" value="BPD_transp_1"/>
    <property type="match status" value="1"/>
</dbReference>
<proteinExistence type="inferred from homology"/>
<keyword evidence="4" id="KW-0997">Cell inner membrane</keyword>
<keyword evidence="7 8" id="KW-0472">Membrane</keyword>
<feature type="domain" description="ABC transmembrane type-1" evidence="9">
    <location>
        <begin position="58"/>
        <end position="246"/>
    </location>
</feature>
<gene>
    <name evidence="10" type="ORF">WAK64_20420</name>
</gene>
<feature type="transmembrane region" description="Helical" evidence="8">
    <location>
        <begin position="186"/>
        <end position="217"/>
    </location>
</feature>
<feature type="transmembrane region" description="Helical" evidence="8">
    <location>
        <begin position="126"/>
        <end position="146"/>
    </location>
</feature>
<evidence type="ECO:0000256" key="2">
    <source>
        <dbReference type="ARBA" id="ARBA00022448"/>
    </source>
</evidence>
<dbReference type="CDD" id="cd06261">
    <property type="entry name" value="TM_PBP2"/>
    <property type="match status" value="1"/>
</dbReference>
<dbReference type="Proteomes" id="UP001312865">
    <property type="component" value="Unassembled WGS sequence"/>
</dbReference>
<evidence type="ECO:0000256" key="5">
    <source>
        <dbReference type="ARBA" id="ARBA00022692"/>
    </source>
</evidence>
<evidence type="ECO:0000256" key="1">
    <source>
        <dbReference type="ARBA" id="ARBA00004429"/>
    </source>
</evidence>
<accession>A0ABU8HJ19</accession>
<dbReference type="RefSeq" id="WP_336588840.1">
    <property type="nucleotide sequence ID" value="NZ_JBBAXC010000025.1"/>
</dbReference>
<dbReference type="Gene3D" id="1.10.3720.10">
    <property type="entry name" value="MetI-like"/>
    <property type="match status" value="1"/>
</dbReference>
<feature type="transmembrane region" description="Helical" evidence="8">
    <location>
        <begin position="53"/>
        <end position="75"/>
    </location>
</feature>
<dbReference type="PANTHER" id="PTHR43357:SF4">
    <property type="entry name" value="INNER MEMBRANE ABC TRANSPORTER PERMEASE PROTEIN YDCV"/>
    <property type="match status" value="1"/>
</dbReference>
<dbReference type="InterPro" id="IPR000515">
    <property type="entry name" value="MetI-like"/>
</dbReference>
<evidence type="ECO:0000259" key="9">
    <source>
        <dbReference type="PROSITE" id="PS50928"/>
    </source>
</evidence>
<comment type="caution">
    <text evidence="10">The sequence shown here is derived from an EMBL/GenBank/DDBJ whole genome shotgun (WGS) entry which is preliminary data.</text>
</comment>
<protein>
    <submittedName>
        <fullName evidence="10">ABC transporter permease subunit</fullName>
    </submittedName>
</protein>
<dbReference type="PROSITE" id="PS50928">
    <property type="entry name" value="ABC_TM1"/>
    <property type="match status" value="1"/>
</dbReference>
<evidence type="ECO:0000256" key="7">
    <source>
        <dbReference type="ARBA" id="ARBA00023136"/>
    </source>
</evidence>
<reference evidence="10 11" key="1">
    <citation type="journal article" date="2018" name="J. Microbiol.">
        <title>Bacillus spongiae sp. nov., isolated from sponge of Jeju Island.</title>
        <authorList>
            <person name="Lee G.E."/>
            <person name="Im W.T."/>
            <person name="Park J.S."/>
        </authorList>
    </citation>
    <scope>NUCLEOTIDE SEQUENCE [LARGE SCALE GENOMIC DNA]</scope>
    <source>
        <strain evidence="10 11">135PIL107-10</strain>
    </source>
</reference>
<dbReference type="SUPFAM" id="SSF161098">
    <property type="entry name" value="MetI-like"/>
    <property type="match status" value="1"/>
</dbReference>
<evidence type="ECO:0000313" key="10">
    <source>
        <dbReference type="EMBL" id="MEI5909396.1"/>
    </source>
</evidence>